<evidence type="ECO:0000256" key="1">
    <source>
        <dbReference type="ARBA" id="ARBA00022723"/>
    </source>
</evidence>
<dbReference type="Proteomes" id="UP001350748">
    <property type="component" value="Unassembled WGS sequence"/>
</dbReference>
<keyword evidence="3" id="KW-0489">Methyltransferase</keyword>
<dbReference type="Gene3D" id="3.30.70.100">
    <property type="match status" value="1"/>
</dbReference>
<keyword evidence="3" id="KW-0808">Transferase</keyword>
<comment type="caution">
    <text evidence="3">The sequence shown here is derived from an EMBL/GenBank/DDBJ whole genome shotgun (WGS) entry which is preliminary data.</text>
</comment>
<reference evidence="3 4" key="1">
    <citation type="submission" date="2024-02" db="EMBL/GenBank/DDBJ databases">
        <authorList>
            <person name="Grouzdev D."/>
        </authorList>
    </citation>
    <scope>NUCLEOTIDE SEQUENCE [LARGE SCALE GENOMIC DNA]</scope>
    <source>
        <strain evidence="3 4">9N</strain>
    </source>
</reference>
<dbReference type="PROSITE" id="PS50846">
    <property type="entry name" value="HMA_2"/>
    <property type="match status" value="1"/>
</dbReference>
<dbReference type="InterPro" id="IPR029063">
    <property type="entry name" value="SAM-dependent_MTases_sf"/>
</dbReference>
<dbReference type="RefSeq" id="WP_332080023.1">
    <property type="nucleotide sequence ID" value="NZ_JAZHYN010000002.1"/>
</dbReference>
<name>A0ABU7XCK3_9HYPH</name>
<protein>
    <submittedName>
        <fullName evidence="3">Methyltransferase domain-containing protein</fullName>
    </submittedName>
</protein>
<dbReference type="Pfam" id="PF13649">
    <property type="entry name" value="Methyltransf_25"/>
    <property type="match status" value="1"/>
</dbReference>
<gene>
    <name evidence="3" type="ORF">V3H18_01075</name>
</gene>
<dbReference type="CDD" id="cd02440">
    <property type="entry name" value="AdoMet_MTases"/>
    <property type="match status" value="1"/>
</dbReference>
<dbReference type="CDD" id="cd00371">
    <property type="entry name" value="HMA"/>
    <property type="match status" value="1"/>
</dbReference>
<dbReference type="EMBL" id="JAZHYN010000002">
    <property type="protein sequence ID" value="MEF3365119.1"/>
    <property type="molecule type" value="Genomic_DNA"/>
</dbReference>
<dbReference type="GO" id="GO:0032259">
    <property type="term" value="P:methylation"/>
    <property type="evidence" value="ECO:0007669"/>
    <property type="project" value="UniProtKB-KW"/>
</dbReference>
<evidence type="ECO:0000259" key="2">
    <source>
        <dbReference type="PROSITE" id="PS50846"/>
    </source>
</evidence>
<dbReference type="PANTHER" id="PTHR43464:SF23">
    <property type="entry name" value="JUVENILE HORMONE ACID O-METHYLTRANSFERASE"/>
    <property type="match status" value="1"/>
</dbReference>
<proteinExistence type="predicted"/>
<dbReference type="GO" id="GO:0008168">
    <property type="term" value="F:methyltransferase activity"/>
    <property type="evidence" value="ECO:0007669"/>
    <property type="project" value="UniProtKB-KW"/>
</dbReference>
<dbReference type="SUPFAM" id="SSF53335">
    <property type="entry name" value="S-adenosyl-L-methionine-dependent methyltransferases"/>
    <property type="match status" value="1"/>
</dbReference>
<dbReference type="InterPro" id="IPR017969">
    <property type="entry name" value="Heavy-metal-associated_CS"/>
</dbReference>
<organism evidence="3 4">
    <name type="scientific">Methylocystis borbori</name>
    <dbReference type="NCBI Taxonomy" id="3118750"/>
    <lineage>
        <taxon>Bacteria</taxon>
        <taxon>Pseudomonadati</taxon>
        <taxon>Pseudomonadota</taxon>
        <taxon>Alphaproteobacteria</taxon>
        <taxon>Hyphomicrobiales</taxon>
        <taxon>Methylocystaceae</taxon>
        <taxon>Methylocystis</taxon>
    </lineage>
</organism>
<accession>A0ABU7XCK3</accession>
<evidence type="ECO:0000313" key="4">
    <source>
        <dbReference type="Proteomes" id="UP001350748"/>
    </source>
</evidence>
<dbReference type="Pfam" id="PF00403">
    <property type="entry name" value="HMA"/>
    <property type="match status" value="1"/>
</dbReference>
<dbReference type="PROSITE" id="PS01047">
    <property type="entry name" value="HMA_1"/>
    <property type="match status" value="1"/>
</dbReference>
<dbReference type="Gene3D" id="3.40.50.150">
    <property type="entry name" value="Vaccinia Virus protein VP39"/>
    <property type="match status" value="1"/>
</dbReference>
<evidence type="ECO:0000313" key="3">
    <source>
        <dbReference type="EMBL" id="MEF3365119.1"/>
    </source>
</evidence>
<keyword evidence="1" id="KW-0479">Metal-binding</keyword>
<feature type="domain" description="HMA" evidence="2">
    <location>
        <begin position="1"/>
        <end position="65"/>
    </location>
</feature>
<dbReference type="InterPro" id="IPR006121">
    <property type="entry name" value="HMA_dom"/>
</dbReference>
<dbReference type="InterPro" id="IPR041698">
    <property type="entry name" value="Methyltransf_25"/>
</dbReference>
<dbReference type="PANTHER" id="PTHR43464">
    <property type="entry name" value="METHYLTRANSFERASE"/>
    <property type="match status" value="1"/>
</dbReference>
<sequence length="307" mass="33475">MTTMFHVEKMRCSGCAKHVTEAVQAALPGAKIDIDLATGTVAVSPTPDQPASVIKAIAEAGYTAHVAHDGDVWDADFRARRQAARARLDAMNPHMTPEGDPSDPTGDRWFSKVYALANDDAANVPWAALEPNSLLMDWLAGQKTLSGKRALDVGCGLGDNAEALAAAGARVAAFDYIERAIDWAKRRYPNSLVDYRAADLLDPPHEWLGAFDIVHECYTLQTINEEMFMRAAHALASLVAPGGRLLVISAARDEGEPQTTPWRPLTRADIESLAVDGLVIEKLEDVPQEGYVSRRWRAIFSRENAPF</sequence>
<dbReference type="InterPro" id="IPR036163">
    <property type="entry name" value="HMA_dom_sf"/>
</dbReference>
<dbReference type="SUPFAM" id="SSF55008">
    <property type="entry name" value="HMA, heavy metal-associated domain"/>
    <property type="match status" value="1"/>
</dbReference>
<keyword evidence="4" id="KW-1185">Reference proteome</keyword>